<feature type="compositionally biased region" description="Pro residues" evidence="1">
    <location>
        <begin position="34"/>
        <end position="45"/>
    </location>
</feature>
<feature type="signal peptide" evidence="2">
    <location>
        <begin position="1"/>
        <end position="24"/>
    </location>
</feature>
<sequence length="179" mass="18207">MTHVLRPSRTFAVLALLGTLTVAACGSPAAGPAADPPAPAAPGSPGPSRAAAGLPDLCTLLSPAEVADAAGTDIPFHRAEPGKGLIICAYHQGTDAASPAIYVQYQLGTAGSLDSGTGAEELRISGMRAKWFEHGARLLVAVDQDLLVVNLGIAGRDLRRGDLRALAVELAGRALADLR</sequence>
<reference evidence="3 4" key="1">
    <citation type="submission" date="2021-01" db="EMBL/GenBank/DDBJ databases">
        <title>Whole genome shotgun sequence of Catellatospora bangladeshensis NBRC 107357.</title>
        <authorList>
            <person name="Komaki H."/>
            <person name="Tamura T."/>
        </authorList>
    </citation>
    <scope>NUCLEOTIDE SEQUENCE [LARGE SCALE GENOMIC DNA]</scope>
    <source>
        <strain evidence="3 4">NBRC 107357</strain>
    </source>
</reference>
<comment type="caution">
    <text evidence="3">The sequence shown here is derived from an EMBL/GenBank/DDBJ whole genome shotgun (WGS) entry which is preliminary data.</text>
</comment>
<accession>A0A8J3NJ56</accession>
<keyword evidence="2" id="KW-0732">Signal</keyword>
<dbReference type="EMBL" id="BONF01000015">
    <property type="protein sequence ID" value="GIF81598.1"/>
    <property type="molecule type" value="Genomic_DNA"/>
</dbReference>
<feature type="region of interest" description="Disordered" evidence="1">
    <location>
        <begin position="28"/>
        <end position="49"/>
    </location>
</feature>
<dbReference type="RefSeq" id="WP_203746117.1">
    <property type="nucleotide sequence ID" value="NZ_BONF01000015.1"/>
</dbReference>
<organism evidence="3 4">
    <name type="scientific">Catellatospora bangladeshensis</name>
    <dbReference type="NCBI Taxonomy" id="310355"/>
    <lineage>
        <taxon>Bacteria</taxon>
        <taxon>Bacillati</taxon>
        <taxon>Actinomycetota</taxon>
        <taxon>Actinomycetes</taxon>
        <taxon>Micromonosporales</taxon>
        <taxon>Micromonosporaceae</taxon>
        <taxon>Catellatospora</taxon>
    </lineage>
</organism>
<evidence type="ECO:0000313" key="4">
    <source>
        <dbReference type="Proteomes" id="UP000601223"/>
    </source>
</evidence>
<evidence type="ECO:0000256" key="1">
    <source>
        <dbReference type="SAM" id="MobiDB-lite"/>
    </source>
</evidence>
<evidence type="ECO:0000256" key="2">
    <source>
        <dbReference type="SAM" id="SignalP"/>
    </source>
</evidence>
<evidence type="ECO:0000313" key="3">
    <source>
        <dbReference type="EMBL" id="GIF81598.1"/>
    </source>
</evidence>
<name>A0A8J3NJ56_9ACTN</name>
<dbReference type="InterPro" id="IPR024520">
    <property type="entry name" value="DUF3558"/>
</dbReference>
<dbReference type="PROSITE" id="PS51257">
    <property type="entry name" value="PROKAR_LIPOPROTEIN"/>
    <property type="match status" value="1"/>
</dbReference>
<dbReference type="Proteomes" id="UP000601223">
    <property type="component" value="Unassembled WGS sequence"/>
</dbReference>
<keyword evidence="4" id="KW-1185">Reference proteome</keyword>
<proteinExistence type="predicted"/>
<evidence type="ECO:0008006" key="5">
    <source>
        <dbReference type="Google" id="ProtNLM"/>
    </source>
</evidence>
<dbReference type="Pfam" id="PF12079">
    <property type="entry name" value="DUF3558"/>
    <property type="match status" value="1"/>
</dbReference>
<gene>
    <name evidence="3" type="ORF">Cba03nite_29470</name>
</gene>
<feature type="chain" id="PRO_5039621603" description="DUF3558 domain-containing protein" evidence="2">
    <location>
        <begin position="25"/>
        <end position="179"/>
    </location>
</feature>
<dbReference type="AlphaFoldDB" id="A0A8J3NJ56"/>
<protein>
    <recommendedName>
        <fullName evidence="5">DUF3558 domain-containing protein</fullName>
    </recommendedName>
</protein>